<organism evidence="1">
    <name type="scientific">hydrothermal vent metagenome</name>
    <dbReference type="NCBI Taxonomy" id="652676"/>
    <lineage>
        <taxon>unclassified sequences</taxon>
        <taxon>metagenomes</taxon>
        <taxon>ecological metagenomes</taxon>
    </lineage>
</organism>
<dbReference type="AlphaFoldDB" id="A0A3B0YZM1"/>
<dbReference type="EMBL" id="UOFL01000058">
    <property type="protein sequence ID" value="VAW74404.1"/>
    <property type="molecule type" value="Genomic_DNA"/>
</dbReference>
<protein>
    <submittedName>
        <fullName evidence="1">Uncharacterized protein</fullName>
    </submittedName>
</protein>
<name>A0A3B0YZM1_9ZZZZ</name>
<sequence length="68" mass="7654">MTNINPVSEDFFYWDPEQLANYQATERSGSANEMNGLAITFSVDASVKKTQGKIERFTALAINSTDRY</sequence>
<reference evidence="1" key="1">
    <citation type="submission" date="2018-06" db="EMBL/GenBank/DDBJ databases">
        <authorList>
            <person name="Zhirakovskaya E."/>
        </authorList>
    </citation>
    <scope>NUCLEOTIDE SEQUENCE</scope>
</reference>
<proteinExistence type="predicted"/>
<accession>A0A3B0YZM1</accession>
<evidence type="ECO:0000313" key="1">
    <source>
        <dbReference type="EMBL" id="VAW74404.1"/>
    </source>
</evidence>
<gene>
    <name evidence="1" type="ORF">MNBD_GAMMA12-156</name>
</gene>